<dbReference type="AlphaFoldDB" id="I3SFI9"/>
<proteinExistence type="evidence at transcript level"/>
<dbReference type="GO" id="GO:0009505">
    <property type="term" value="C:plant-type cell wall"/>
    <property type="evidence" value="ECO:0007669"/>
    <property type="project" value="TreeGrafter"/>
</dbReference>
<dbReference type="PANTHER" id="PTHR14363:SF31">
    <property type="entry name" value="GLYCOSIDE HYDROLASE FAMILY 79 AMINO-TERMINAL DOMAIN PROTEIN"/>
    <property type="match status" value="1"/>
</dbReference>
<dbReference type="PANTHER" id="PTHR14363">
    <property type="entry name" value="HEPARANASE-RELATED"/>
    <property type="match status" value="1"/>
</dbReference>
<organism evidence="1">
    <name type="scientific">Lotus japonicus</name>
    <name type="common">Lotus corniculatus var. japonicus</name>
    <dbReference type="NCBI Taxonomy" id="34305"/>
    <lineage>
        <taxon>Eukaryota</taxon>
        <taxon>Viridiplantae</taxon>
        <taxon>Streptophyta</taxon>
        <taxon>Embryophyta</taxon>
        <taxon>Tracheophyta</taxon>
        <taxon>Spermatophyta</taxon>
        <taxon>Magnoliopsida</taxon>
        <taxon>eudicotyledons</taxon>
        <taxon>Gunneridae</taxon>
        <taxon>Pentapetalae</taxon>
        <taxon>rosids</taxon>
        <taxon>fabids</taxon>
        <taxon>Fabales</taxon>
        <taxon>Fabaceae</taxon>
        <taxon>Papilionoideae</taxon>
        <taxon>50 kb inversion clade</taxon>
        <taxon>NPAAA clade</taxon>
        <taxon>Hologalegina</taxon>
        <taxon>robinioid clade</taxon>
        <taxon>Loteae</taxon>
        <taxon>Lotus</taxon>
    </lineage>
</organism>
<protein>
    <submittedName>
        <fullName evidence="1">Uncharacterized protein</fullName>
    </submittedName>
</protein>
<evidence type="ECO:0000313" key="1">
    <source>
        <dbReference type="EMBL" id="AFK39031.1"/>
    </source>
</evidence>
<name>I3SFI9_LOTJA</name>
<dbReference type="GO" id="GO:0004566">
    <property type="term" value="F:beta-glucuronidase activity"/>
    <property type="evidence" value="ECO:0007669"/>
    <property type="project" value="TreeGrafter"/>
</dbReference>
<accession>I3SFI9</accession>
<sequence>MGKKALAVSNDISSPFLRTYAHCSKDSVGVTLLLINLSNQTNFILNVQNPVTASAEGNAVTKSTHKGNSFFDHLKRTFSWVGTKGSEVTYREEYHLTSHDDIIRSQTMVLNGIPLELTSEGNFPPLDPVRSNVLSPIYMAPLSIAFIVYPNFDAPACARHRKL</sequence>
<reference evidence="1" key="1">
    <citation type="submission" date="2012-05" db="EMBL/GenBank/DDBJ databases">
        <authorList>
            <person name="Krishnakumar V."/>
            <person name="Cheung F."/>
            <person name="Xiao Y."/>
            <person name="Chan A."/>
            <person name="Moskal W.A."/>
            <person name="Town C.D."/>
        </authorList>
    </citation>
    <scope>NUCLEOTIDE SEQUENCE</scope>
</reference>
<dbReference type="EMBL" id="BT139236">
    <property type="protein sequence ID" value="AFK39031.1"/>
    <property type="molecule type" value="mRNA"/>
</dbReference>